<gene>
    <name evidence="2" type="ORF">FHS18_003034</name>
</gene>
<dbReference type="RefSeq" id="WP_246427661.1">
    <property type="nucleotide sequence ID" value="NZ_JACHXK010000006.1"/>
</dbReference>
<keyword evidence="3" id="KW-1185">Reference proteome</keyword>
<protein>
    <submittedName>
        <fullName evidence="2">Iron-sulfur cluster repair protein YtfE (RIC family)</fullName>
    </submittedName>
</protein>
<dbReference type="Proteomes" id="UP000570361">
    <property type="component" value="Unassembled WGS sequence"/>
</dbReference>
<proteinExistence type="predicted"/>
<dbReference type="AlphaFoldDB" id="A0A7W5FN55"/>
<name>A0A7W5FN55_9BACL</name>
<evidence type="ECO:0000313" key="3">
    <source>
        <dbReference type="Proteomes" id="UP000570361"/>
    </source>
</evidence>
<dbReference type="InterPro" id="IPR012312">
    <property type="entry name" value="Hemerythrin-like"/>
</dbReference>
<evidence type="ECO:0000313" key="2">
    <source>
        <dbReference type="EMBL" id="MBB3110966.1"/>
    </source>
</evidence>
<dbReference type="Gene3D" id="1.20.120.520">
    <property type="entry name" value="nmb1532 protein domain like"/>
    <property type="match status" value="1"/>
</dbReference>
<dbReference type="Pfam" id="PF01814">
    <property type="entry name" value="Hemerythrin"/>
    <property type="match status" value="1"/>
</dbReference>
<organism evidence="2 3">
    <name type="scientific">Paenibacillus phyllosphaerae</name>
    <dbReference type="NCBI Taxonomy" id="274593"/>
    <lineage>
        <taxon>Bacteria</taxon>
        <taxon>Bacillati</taxon>
        <taxon>Bacillota</taxon>
        <taxon>Bacilli</taxon>
        <taxon>Bacillales</taxon>
        <taxon>Paenibacillaceae</taxon>
        <taxon>Paenibacillus</taxon>
    </lineage>
</organism>
<dbReference type="EMBL" id="JACHXK010000006">
    <property type="protein sequence ID" value="MBB3110966.1"/>
    <property type="molecule type" value="Genomic_DNA"/>
</dbReference>
<evidence type="ECO:0000259" key="1">
    <source>
        <dbReference type="Pfam" id="PF01814"/>
    </source>
</evidence>
<sequence length="206" mass="23577">MKGVRGMKGLKRRREEGMPAATNKAVILEPENSARSSAFMELAMRLAREHEQLKHQCDALRELSSRTAASTSLAGAIPMLTELRGHTSTLLRQLERHSRWEDKELFPYFSRYYKLKMEPTIMPSLWVLEKDHELALQFFASFLQASNSLMGLMVVEELGASLSEVKHSCDDLTQGCLILTSHFQMEEELIYPMAEEILTDMDYLFS</sequence>
<accession>A0A7W5FN55</accession>
<reference evidence="2 3" key="1">
    <citation type="submission" date="2020-08" db="EMBL/GenBank/DDBJ databases">
        <title>Genomic Encyclopedia of Type Strains, Phase III (KMG-III): the genomes of soil and plant-associated and newly described type strains.</title>
        <authorList>
            <person name="Whitman W."/>
        </authorList>
    </citation>
    <scope>NUCLEOTIDE SEQUENCE [LARGE SCALE GENOMIC DNA]</scope>
    <source>
        <strain evidence="2 3">CECT 5862</strain>
    </source>
</reference>
<comment type="caution">
    <text evidence="2">The sequence shown here is derived from an EMBL/GenBank/DDBJ whole genome shotgun (WGS) entry which is preliminary data.</text>
</comment>
<feature type="domain" description="Hemerythrin-like" evidence="1">
    <location>
        <begin position="46"/>
        <end position="142"/>
    </location>
</feature>